<dbReference type="Proteomes" id="UP000665020">
    <property type="component" value="Chromosome"/>
</dbReference>
<name>A0A8A7K5U7_9FIRM</name>
<proteinExistence type="predicted"/>
<protein>
    <submittedName>
        <fullName evidence="1">Uncharacterized protein</fullName>
    </submittedName>
</protein>
<reference evidence="1" key="1">
    <citation type="submission" date="2019-12" db="EMBL/GenBank/DDBJ databases">
        <authorList>
            <person name="zhang j."/>
            <person name="sun C.M."/>
        </authorList>
    </citation>
    <scope>NUCLEOTIDE SEQUENCE</scope>
    <source>
        <strain evidence="1">NS-1</strain>
    </source>
</reference>
<keyword evidence="2" id="KW-1185">Reference proteome</keyword>
<dbReference type="KEGG" id="ifn:GM661_00435"/>
<evidence type="ECO:0000313" key="2">
    <source>
        <dbReference type="Proteomes" id="UP000665020"/>
    </source>
</evidence>
<dbReference type="RefSeq" id="WP_230868258.1">
    <property type="nucleotide sequence ID" value="NZ_CP046640.1"/>
</dbReference>
<gene>
    <name evidence="1" type="ORF">GM661_00435</name>
</gene>
<sequence length="99" mass="11634">MKDVLLRKKDIDSKLPPGFELEKDVIVNYWPGINPNSLQAVAFVNKDGKRRISEDDSRLVIEILQDITGYRWRKDNVSNFVIFLEDEEIPVRKVQMKLF</sequence>
<evidence type="ECO:0000313" key="1">
    <source>
        <dbReference type="EMBL" id="QTL96540.1"/>
    </source>
</evidence>
<organism evidence="1 2">
    <name type="scientific">Iocasia fonsfrigidae</name>
    <dbReference type="NCBI Taxonomy" id="2682810"/>
    <lineage>
        <taxon>Bacteria</taxon>
        <taxon>Bacillati</taxon>
        <taxon>Bacillota</taxon>
        <taxon>Clostridia</taxon>
        <taxon>Halanaerobiales</taxon>
        <taxon>Halanaerobiaceae</taxon>
        <taxon>Iocasia</taxon>
    </lineage>
</organism>
<accession>A0A8A7K5U7</accession>
<dbReference type="AlphaFoldDB" id="A0A8A7K5U7"/>
<dbReference type="EMBL" id="CP046640">
    <property type="protein sequence ID" value="QTL96540.1"/>
    <property type="molecule type" value="Genomic_DNA"/>
</dbReference>